<keyword evidence="1" id="KW-0732">Signal</keyword>
<feature type="signal peptide" evidence="1">
    <location>
        <begin position="1"/>
        <end position="23"/>
    </location>
</feature>
<comment type="caution">
    <text evidence="3">The sequence shown here is derived from an EMBL/GenBank/DDBJ whole genome shotgun (WGS) entry which is preliminary data.</text>
</comment>
<accession>A0ABN9WSC7</accession>
<evidence type="ECO:0000313" key="3">
    <source>
        <dbReference type="EMBL" id="CAK0888135.1"/>
    </source>
</evidence>
<sequence>MPAQRRLISKALALTLAVGACRLASPGGAGSAFAPSTATLAAPKRVVVADCTHAERDADARVLENALRGAMAFSASEAALDHAGSERDADAWVLEDALRGALASSASRAVVDHSYSERDADAWALEDALSGAIASASRGGAGSAFGPSVTAVAAPARAIGDRTDAERDADARMLADALRGAEAAASSASSDPGPRLWSGGALAELFPETLLNPTWATCYVEARLPTRPVMEEWVMRGEREVIALFKSWRRSSQEATSIRCVDTPVEDALQSECLACAAHDGVHAQMAPFAVSGQVSSEGVMTFLTGSSQCMASAARGQGFCKSGQLLLG</sequence>
<keyword evidence="4" id="KW-1185">Reference proteome</keyword>
<dbReference type="EMBL" id="CAUYUJ010019032">
    <property type="protein sequence ID" value="CAK0888135.1"/>
    <property type="molecule type" value="Genomic_DNA"/>
</dbReference>
<feature type="chain" id="PRO_5045028992" evidence="1">
    <location>
        <begin position="24"/>
        <end position="329"/>
    </location>
</feature>
<dbReference type="Proteomes" id="UP001189429">
    <property type="component" value="Unassembled WGS sequence"/>
</dbReference>
<reference evidence="3" key="1">
    <citation type="submission" date="2023-10" db="EMBL/GenBank/DDBJ databases">
        <authorList>
            <person name="Chen Y."/>
            <person name="Shah S."/>
            <person name="Dougan E. K."/>
            <person name="Thang M."/>
            <person name="Chan C."/>
        </authorList>
    </citation>
    <scope>NUCLEOTIDE SEQUENCE [LARGE SCALE GENOMIC DNA]</scope>
</reference>
<dbReference type="PROSITE" id="PS51257">
    <property type="entry name" value="PROKAR_LIPOPROTEIN"/>
    <property type="match status" value="1"/>
</dbReference>
<gene>
    <name evidence="2" type="ORF">PCOR1329_LOCUS3148</name>
    <name evidence="3" type="ORF">PCOR1329_LOCUS68984</name>
</gene>
<proteinExistence type="predicted"/>
<dbReference type="EMBL" id="CAUYUJ010000800">
    <property type="protein sequence ID" value="CAK0792619.1"/>
    <property type="molecule type" value="Genomic_DNA"/>
</dbReference>
<protein>
    <submittedName>
        <fullName evidence="3">Uncharacterized protein</fullName>
    </submittedName>
</protein>
<organism evidence="3 4">
    <name type="scientific">Prorocentrum cordatum</name>
    <dbReference type="NCBI Taxonomy" id="2364126"/>
    <lineage>
        <taxon>Eukaryota</taxon>
        <taxon>Sar</taxon>
        <taxon>Alveolata</taxon>
        <taxon>Dinophyceae</taxon>
        <taxon>Prorocentrales</taxon>
        <taxon>Prorocentraceae</taxon>
        <taxon>Prorocentrum</taxon>
    </lineage>
</organism>
<evidence type="ECO:0000313" key="4">
    <source>
        <dbReference type="Proteomes" id="UP001189429"/>
    </source>
</evidence>
<evidence type="ECO:0000313" key="2">
    <source>
        <dbReference type="EMBL" id="CAK0792619.1"/>
    </source>
</evidence>
<name>A0ABN9WSC7_9DINO</name>
<evidence type="ECO:0000256" key="1">
    <source>
        <dbReference type="SAM" id="SignalP"/>
    </source>
</evidence>